<evidence type="ECO:0000256" key="1">
    <source>
        <dbReference type="SAM" id="SignalP"/>
    </source>
</evidence>
<dbReference type="RefSeq" id="WP_198056802.1">
    <property type="nucleotide sequence ID" value="NZ_JAEDAF010000001.1"/>
</dbReference>
<gene>
    <name evidence="2" type="ORF">I7V36_01620</name>
</gene>
<feature type="chain" id="PRO_5044750531" description="Lipoprotein" evidence="1">
    <location>
        <begin position="21"/>
        <end position="107"/>
    </location>
</feature>
<dbReference type="EMBL" id="JAEDAF010000001">
    <property type="protein sequence ID" value="MBH8578779.1"/>
    <property type="molecule type" value="Genomic_DNA"/>
</dbReference>
<dbReference type="Proteomes" id="UP000651738">
    <property type="component" value="Unassembled WGS sequence"/>
</dbReference>
<name>A0ABD4KWW9_9GAMM</name>
<dbReference type="PROSITE" id="PS51257">
    <property type="entry name" value="PROKAR_LIPOPROTEIN"/>
    <property type="match status" value="1"/>
</dbReference>
<organism evidence="2 3">
    <name type="scientific">Bisbaumannia pacifica</name>
    <dbReference type="NCBI Taxonomy" id="77098"/>
    <lineage>
        <taxon>Bacteria</taxon>
        <taxon>Pseudomonadati</taxon>
        <taxon>Pseudomonadota</taxon>
        <taxon>Gammaproteobacteria</taxon>
        <taxon>Oceanospirillales</taxon>
        <taxon>Halomonadaceae</taxon>
        <taxon>Bisbaumannia</taxon>
    </lineage>
</organism>
<evidence type="ECO:0000313" key="2">
    <source>
        <dbReference type="EMBL" id="MBH8578779.1"/>
    </source>
</evidence>
<protein>
    <recommendedName>
        <fullName evidence="4">Lipoprotein</fullName>
    </recommendedName>
</protein>
<reference evidence="2 3" key="1">
    <citation type="submission" date="2020-12" db="EMBL/GenBank/DDBJ databases">
        <title>Draft genome sequence of Halomonas pacifica strain CARE-V15.</title>
        <authorList>
            <person name="Vignesh N."/>
            <person name="Thabitha A."/>
            <person name="Saravanan R."/>
            <person name="Manigandan V."/>
        </authorList>
    </citation>
    <scope>NUCLEOTIDE SEQUENCE [LARGE SCALE GENOMIC DNA]</scope>
    <source>
        <strain evidence="2 3">CARE-V15</strain>
    </source>
</reference>
<accession>A0ABD4KWW9</accession>
<evidence type="ECO:0000313" key="3">
    <source>
        <dbReference type="Proteomes" id="UP000651738"/>
    </source>
</evidence>
<evidence type="ECO:0008006" key="4">
    <source>
        <dbReference type="Google" id="ProtNLM"/>
    </source>
</evidence>
<feature type="signal peptide" evidence="1">
    <location>
        <begin position="1"/>
        <end position="20"/>
    </location>
</feature>
<keyword evidence="1" id="KW-0732">Signal</keyword>
<dbReference type="AlphaFoldDB" id="A0ABD4KWW9"/>
<comment type="caution">
    <text evidence="2">The sequence shown here is derived from an EMBL/GenBank/DDBJ whole genome shotgun (WGS) entry which is preliminary data.</text>
</comment>
<proteinExistence type="predicted"/>
<sequence>MKPIRTALAGTALLGLSACASIDTPLGGSYKAIKDRQSNYCAEASPERRAVLLAVIRSQVPGYPPSGLCTDADQALADEIARRLAELPDGAVIDIEQAIEDQERFQE</sequence>